<sequence>MTRTGMKKMMMIVMVMSVMGHRVFGDSVDCMKDCNHSCGSGFWCNVKCEWKCIKSATVASYEPLKAKTLTPGSSPFPSPSPKRDGLGKMRKLLMN</sequence>
<feature type="region of interest" description="Disordered" evidence="1">
    <location>
        <begin position="69"/>
        <end position="95"/>
    </location>
</feature>
<keyword evidence="2" id="KW-0732">Signal</keyword>
<dbReference type="EMBL" id="JBBPBM010000097">
    <property type="protein sequence ID" value="KAK8508757.1"/>
    <property type="molecule type" value="Genomic_DNA"/>
</dbReference>
<evidence type="ECO:0000313" key="3">
    <source>
        <dbReference type="EMBL" id="KAK8508757.1"/>
    </source>
</evidence>
<accession>A0ABR2BNN3</accession>
<feature type="signal peptide" evidence="2">
    <location>
        <begin position="1"/>
        <end position="25"/>
    </location>
</feature>
<reference evidence="3 4" key="1">
    <citation type="journal article" date="2024" name="G3 (Bethesda)">
        <title>Genome assembly of Hibiscus sabdariffa L. provides insights into metabolisms of medicinal natural products.</title>
        <authorList>
            <person name="Kim T."/>
        </authorList>
    </citation>
    <scope>NUCLEOTIDE SEQUENCE [LARGE SCALE GENOMIC DNA]</scope>
    <source>
        <strain evidence="3">TK-2024</strain>
        <tissue evidence="3">Old leaves</tissue>
    </source>
</reference>
<evidence type="ECO:0000313" key="4">
    <source>
        <dbReference type="Proteomes" id="UP001472677"/>
    </source>
</evidence>
<evidence type="ECO:0000256" key="1">
    <source>
        <dbReference type="SAM" id="MobiDB-lite"/>
    </source>
</evidence>
<comment type="caution">
    <text evidence="3">The sequence shown here is derived from an EMBL/GenBank/DDBJ whole genome shotgun (WGS) entry which is preliminary data.</text>
</comment>
<evidence type="ECO:0000256" key="2">
    <source>
        <dbReference type="SAM" id="SignalP"/>
    </source>
</evidence>
<name>A0ABR2BNN3_9ROSI</name>
<gene>
    <name evidence="3" type="ORF">V6N12_034862</name>
</gene>
<feature type="chain" id="PRO_5045948850" evidence="2">
    <location>
        <begin position="26"/>
        <end position="95"/>
    </location>
</feature>
<proteinExistence type="predicted"/>
<keyword evidence="4" id="KW-1185">Reference proteome</keyword>
<dbReference type="Proteomes" id="UP001472677">
    <property type="component" value="Unassembled WGS sequence"/>
</dbReference>
<protein>
    <submittedName>
        <fullName evidence="3">Uncharacterized protein</fullName>
    </submittedName>
</protein>
<organism evidence="3 4">
    <name type="scientific">Hibiscus sabdariffa</name>
    <name type="common">roselle</name>
    <dbReference type="NCBI Taxonomy" id="183260"/>
    <lineage>
        <taxon>Eukaryota</taxon>
        <taxon>Viridiplantae</taxon>
        <taxon>Streptophyta</taxon>
        <taxon>Embryophyta</taxon>
        <taxon>Tracheophyta</taxon>
        <taxon>Spermatophyta</taxon>
        <taxon>Magnoliopsida</taxon>
        <taxon>eudicotyledons</taxon>
        <taxon>Gunneridae</taxon>
        <taxon>Pentapetalae</taxon>
        <taxon>rosids</taxon>
        <taxon>malvids</taxon>
        <taxon>Malvales</taxon>
        <taxon>Malvaceae</taxon>
        <taxon>Malvoideae</taxon>
        <taxon>Hibiscus</taxon>
    </lineage>
</organism>